<feature type="region of interest" description="Disordered" evidence="1">
    <location>
        <begin position="1"/>
        <end position="35"/>
    </location>
</feature>
<evidence type="ECO:0000313" key="3">
    <source>
        <dbReference type="Proteomes" id="UP001165190"/>
    </source>
</evidence>
<reference evidence="2" key="1">
    <citation type="submission" date="2023-05" db="EMBL/GenBank/DDBJ databases">
        <title>Genome and transcriptome analyses reveal genes involved in the formation of fine ridges on petal epidermal cells in Hibiscus trionum.</title>
        <authorList>
            <person name="Koshimizu S."/>
            <person name="Masuda S."/>
            <person name="Ishii T."/>
            <person name="Shirasu K."/>
            <person name="Hoshino A."/>
            <person name="Arita M."/>
        </authorList>
    </citation>
    <scope>NUCLEOTIDE SEQUENCE</scope>
    <source>
        <strain evidence="2">Hamamatsu line</strain>
    </source>
</reference>
<sequence>MNSFVGTHPPPSAATRKTRRRRRPGGRGGAPSTPLHYWTLYNNNTESKKHFHFSSDAGAEDEAKFSGGGHAVELSARKLASRLWRLRSLRFGIGGFSARRKSSDRSRFKPAGMSRVDLMPSRDQSSEVHCSGTKHQLPRSQSTIVGPKQGSIHKVWVLISLDHRGR</sequence>
<dbReference type="EMBL" id="BSYR01000014">
    <property type="protein sequence ID" value="GMI77515.1"/>
    <property type="molecule type" value="Genomic_DNA"/>
</dbReference>
<dbReference type="AlphaFoldDB" id="A0A9W7HKG0"/>
<gene>
    <name evidence="2" type="ORF">HRI_001420800</name>
</gene>
<comment type="caution">
    <text evidence="2">The sequence shown here is derived from an EMBL/GenBank/DDBJ whole genome shotgun (WGS) entry which is preliminary data.</text>
</comment>
<name>A0A9W7HKG0_HIBTR</name>
<proteinExistence type="predicted"/>
<organism evidence="2 3">
    <name type="scientific">Hibiscus trionum</name>
    <name type="common">Flower of an hour</name>
    <dbReference type="NCBI Taxonomy" id="183268"/>
    <lineage>
        <taxon>Eukaryota</taxon>
        <taxon>Viridiplantae</taxon>
        <taxon>Streptophyta</taxon>
        <taxon>Embryophyta</taxon>
        <taxon>Tracheophyta</taxon>
        <taxon>Spermatophyta</taxon>
        <taxon>Magnoliopsida</taxon>
        <taxon>eudicotyledons</taxon>
        <taxon>Gunneridae</taxon>
        <taxon>Pentapetalae</taxon>
        <taxon>rosids</taxon>
        <taxon>malvids</taxon>
        <taxon>Malvales</taxon>
        <taxon>Malvaceae</taxon>
        <taxon>Malvoideae</taxon>
        <taxon>Hibiscus</taxon>
    </lineage>
</organism>
<evidence type="ECO:0000313" key="2">
    <source>
        <dbReference type="EMBL" id="GMI77515.1"/>
    </source>
</evidence>
<keyword evidence="3" id="KW-1185">Reference proteome</keyword>
<feature type="compositionally biased region" description="Basic residues" evidence="1">
    <location>
        <begin position="16"/>
        <end position="25"/>
    </location>
</feature>
<accession>A0A9W7HKG0</accession>
<dbReference type="Proteomes" id="UP001165190">
    <property type="component" value="Unassembled WGS sequence"/>
</dbReference>
<evidence type="ECO:0000256" key="1">
    <source>
        <dbReference type="SAM" id="MobiDB-lite"/>
    </source>
</evidence>
<protein>
    <submittedName>
        <fullName evidence="2">Uncharacterized protein</fullName>
    </submittedName>
</protein>